<dbReference type="GO" id="GO:0003746">
    <property type="term" value="F:translation elongation factor activity"/>
    <property type="evidence" value="ECO:0007669"/>
    <property type="project" value="UniProtKB-KW"/>
</dbReference>
<keyword evidence="1" id="KW-1133">Transmembrane helix</keyword>
<dbReference type="Pfam" id="PF21972">
    <property type="entry name" value="Arc1p_N_like"/>
    <property type="match status" value="1"/>
</dbReference>
<accession>A0A423TP00</accession>
<keyword evidence="4" id="KW-1185">Reference proteome</keyword>
<dbReference type="STRING" id="6689.A0A423TP00"/>
<keyword evidence="3" id="KW-0648">Protein biosynthesis</keyword>
<protein>
    <submittedName>
        <fullName evidence="3">Eukaryotic translation elongation factor 1 epsilon 1</fullName>
    </submittedName>
</protein>
<keyword evidence="1" id="KW-0812">Transmembrane</keyword>
<dbReference type="AlphaFoldDB" id="A0A423TP00"/>
<dbReference type="GO" id="GO:0005634">
    <property type="term" value="C:nucleus"/>
    <property type="evidence" value="ECO:0007669"/>
    <property type="project" value="TreeGrafter"/>
</dbReference>
<reference evidence="3 4" key="1">
    <citation type="submission" date="2018-04" db="EMBL/GenBank/DDBJ databases">
        <authorList>
            <person name="Zhang X."/>
            <person name="Yuan J."/>
            <person name="Li F."/>
            <person name="Xiang J."/>
        </authorList>
    </citation>
    <scope>NUCLEOTIDE SEQUENCE [LARGE SCALE GENOMIC DNA]</scope>
    <source>
        <tissue evidence="3">Muscle</tissue>
    </source>
</reference>
<dbReference type="SUPFAM" id="SSF47616">
    <property type="entry name" value="GST C-terminal domain-like"/>
    <property type="match status" value="1"/>
</dbReference>
<dbReference type="PANTHER" id="PTHR44490">
    <property type="entry name" value="EUKARYOTIC TRANSLATION ELONGATION FACTOR 1 EPSILON-1"/>
    <property type="match status" value="1"/>
</dbReference>
<dbReference type="Gene3D" id="1.20.1050.10">
    <property type="match status" value="1"/>
</dbReference>
<name>A0A423TP00_PENVA</name>
<sequence length="141" mass="16044">MGGKKTAGFVCGLLSLVRKQKASLEGSTLLEKSLTHNWLTYCATDLFHCPTYEAFYSCLRHIDRQLANRAFLSGSLLTIADVAVFVALHPFIINWSFQQKEQYVNISRWFDSMQSDTYLSKTYSNVKFSRTLLYDGTGRGH</sequence>
<evidence type="ECO:0000259" key="2">
    <source>
        <dbReference type="Pfam" id="PF21972"/>
    </source>
</evidence>
<comment type="caution">
    <text evidence="3">The sequence shown here is derived from an EMBL/GenBank/DDBJ whole genome shotgun (WGS) entry which is preliminary data.</text>
</comment>
<dbReference type="EMBL" id="QCYY01001422">
    <property type="protein sequence ID" value="ROT78158.1"/>
    <property type="molecule type" value="Genomic_DNA"/>
</dbReference>
<evidence type="ECO:0000256" key="1">
    <source>
        <dbReference type="SAM" id="Phobius"/>
    </source>
</evidence>
<dbReference type="InterPro" id="IPR036282">
    <property type="entry name" value="Glutathione-S-Trfase_C_sf"/>
</dbReference>
<evidence type="ECO:0000313" key="3">
    <source>
        <dbReference type="EMBL" id="ROT78158.1"/>
    </source>
</evidence>
<proteinExistence type="predicted"/>
<feature type="transmembrane region" description="Helical" evidence="1">
    <location>
        <begin position="70"/>
        <end position="93"/>
    </location>
</feature>
<reference evidence="3 4" key="2">
    <citation type="submission" date="2019-01" db="EMBL/GenBank/DDBJ databases">
        <title>The decoding of complex shrimp genome reveals the adaptation for benthos swimmer, frequently molting mechanism and breeding impact on genome.</title>
        <authorList>
            <person name="Sun Y."/>
            <person name="Gao Y."/>
            <person name="Yu Y."/>
        </authorList>
    </citation>
    <scope>NUCLEOTIDE SEQUENCE [LARGE SCALE GENOMIC DNA]</scope>
    <source>
        <tissue evidence="3">Muscle</tissue>
    </source>
</reference>
<dbReference type="OrthoDB" id="19141at2759"/>
<keyword evidence="3" id="KW-0251">Elongation factor</keyword>
<dbReference type="PANTHER" id="PTHR44490:SF1">
    <property type="entry name" value="EUKARYOTIC TRANSLATION ELONGATION FACTOR 1 EPSILON-1"/>
    <property type="match status" value="1"/>
</dbReference>
<gene>
    <name evidence="3" type="ORF">C7M84_003121</name>
</gene>
<keyword evidence="1" id="KW-0472">Membrane</keyword>
<dbReference type="InterPro" id="IPR053836">
    <property type="entry name" value="Arc1-like_N"/>
</dbReference>
<dbReference type="GO" id="GO:0017101">
    <property type="term" value="C:aminoacyl-tRNA synthetase multienzyme complex"/>
    <property type="evidence" value="ECO:0007669"/>
    <property type="project" value="InterPro"/>
</dbReference>
<organism evidence="3 4">
    <name type="scientific">Penaeus vannamei</name>
    <name type="common">Whiteleg shrimp</name>
    <name type="synonym">Litopenaeus vannamei</name>
    <dbReference type="NCBI Taxonomy" id="6689"/>
    <lineage>
        <taxon>Eukaryota</taxon>
        <taxon>Metazoa</taxon>
        <taxon>Ecdysozoa</taxon>
        <taxon>Arthropoda</taxon>
        <taxon>Crustacea</taxon>
        <taxon>Multicrustacea</taxon>
        <taxon>Malacostraca</taxon>
        <taxon>Eumalacostraca</taxon>
        <taxon>Eucarida</taxon>
        <taxon>Decapoda</taxon>
        <taxon>Dendrobranchiata</taxon>
        <taxon>Penaeoidea</taxon>
        <taxon>Penaeidae</taxon>
        <taxon>Penaeus</taxon>
    </lineage>
</organism>
<evidence type="ECO:0000313" key="4">
    <source>
        <dbReference type="Proteomes" id="UP000283509"/>
    </source>
</evidence>
<dbReference type="GO" id="GO:0005737">
    <property type="term" value="C:cytoplasm"/>
    <property type="evidence" value="ECO:0007669"/>
    <property type="project" value="TreeGrafter"/>
</dbReference>
<feature type="domain" description="Nuclear-export cofactor Arc1-like N-terminal" evidence="2">
    <location>
        <begin position="55"/>
        <end position="115"/>
    </location>
</feature>
<dbReference type="GO" id="GO:0043517">
    <property type="term" value="P:positive regulation of DNA damage response, signal transduction by p53 class mediator"/>
    <property type="evidence" value="ECO:0007669"/>
    <property type="project" value="InterPro"/>
</dbReference>
<dbReference type="InterPro" id="IPR042450">
    <property type="entry name" value="EEF1E1"/>
</dbReference>
<dbReference type="Proteomes" id="UP000283509">
    <property type="component" value="Unassembled WGS sequence"/>
</dbReference>